<dbReference type="EMBL" id="BK015244">
    <property type="protein sequence ID" value="DAD97545.1"/>
    <property type="molecule type" value="Genomic_DNA"/>
</dbReference>
<proteinExistence type="predicted"/>
<organism evidence="1">
    <name type="scientific">Caudovirales sp. ct0jG3</name>
    <dbReference type="NCBI Taxonomy" id="2825756"/>
    <lineage>
        <taxon>Viruses</taxon>
        <taxon>Duplodnaviria</taxon>
        <taxon>Heunggongvirae</taxon>
        <taxon>Uroviricota</taxon>
        <taxon>Caudoviricetes</taxon>
    </lineage>
</organism>
<reference evidence="1" key="1">
    <citation type="journal article" date="2021" name="Proc. Natl. Acad. Sci. U.S.A.">
        <title>A Catalog of Tens of Thousands of Viruses from Human Metagenomes Reveals Hidden Associations with Chronic Diseases.</title>
        <authorList>
            <person name="Tisza M.J."/>
            <person name="Buck C.B."/>
        </authorList>
    </citation>
    <scope>NUCLEOTIDE SEQUENCE</scope>
    <source>
        <strain evidence="1">Ct0jG3</strain>
    </source>
</reference>
<accession>A0A8S5NS72</accession>
<protein>
    <submittedName>
        <fullName evidence="1">Head to tail adaptor</fullName>
    </submittedName>
</protein>
<dbReference type="Pfam" id="PF19645">
    <property type="entry name" value="DUF6148"/>
    <property type="match status" value="1"/>
</dbReference>
<name>A0A8S5NS72_9CAUD</name>
<dbReference type="InterPro" id="IPR046146">
    <property type="entry name" value="DUF6148"/>
</dbReference>
<evidence type="ECO:0000313" key="1">
    <source>
        <dbReference type="EMBL" id="DAD97545.1"/>
    </source>
</evidence>
<sequence>MSVFSKDLCRKKLNTWLAAEEAIATGQSYQIGTRMLTRADLKQVREQLEYWGGKLAEAEAEEKQGGRNRAYRALIRDV</sequence>